<dbReference type="InterPro" id="IPR013783">
    <property type="entry name" value="Ig-like_fold"/>
</dbReference>
<dbReference type="Proteomes" id="UP000237673">
    <property type="component" value="Chromosome"/>
</dbReference>
<dbReference type="Gene3D" id="2.60.40.10">
    <property type="entry name" value="Immunoglobulins"/>
    <property type="match status" value="9"/>
</dbReference>
<sequence>MFEDGFRATNPADYYSPALLFGTARHVEPGALVTVTLEDHTWQARVDKNGDWSLPIPPSAITSLLEVERQLTISVTNRSGKTTELTRTVEIPDMSNGAAAGVGIGPIAGNDVLTGREKTHGQVISGLTEFAEKGSLVTVMLEGKSWQVPIDANGSWHLTLPPEVLKTLTPGEHTISVMAVADYDGSRTLIDRTFTVTKGHATPCAAEITLNSITSDDVLTAVERQSGLIVSGTVDNVPNGSQVWVQLGDDIYAATVKNHHWQTTIPAGDLATLQNGSAAITAWVQDVNETATVVREFIVAKTATAPYLTIDPPYNNFAIDDEQWAMFPALLSGTAINVTPGTVVAVVFGTKNYQPRVDEEGKWHVPVSVADLMALSPGEYRLQVITTNYLGETTSLERTIRLDDIFSSTEPRIAIGAVSTDDVISARESQTDLIISGASLNVAAGELVSVTFPGALPGQTFTGRTGNYGEWSVTIPASTLQTLGSGDVEVKAQLGNGALSDSRNIDIITGGDPELAPTITLDSLRQGSLISQEEISAYKLHLSGKVANVDNNSEIWVQLGHEIYVTNVFGDTWALTVPNDARLEQGPTSIIVTVRDGDETASTVLPVTVVQKIPLKIDLLPGGDEVMHYDAPWDHIFTGTVRDDTRPVTLTLNGKSYRASVTDHEWMVRIPGEEMNALPVGDVPLTVKTGSFTAGITLTVNGETQASPLGPTLDAVSGDNLITYEEKGNGLRLSGGVLDADRVTADAIVDVELRGQHYQSGLTLVNGELNWSVWVPFEETKLLPMNGTQMVTVTLLEEGQPSIVTARILEFTRDTDPSDFPPQVAIDPWGDNIINATEAQSDQTIGGTTHYIFAGSAVTVTLGELSWQTVTDNDGRWKVTIPAGALATIPDGDYQLNVTVAHPDNPEFPGSSSASRSVTFDTGHAPANSVLAEAVPDLATHAEEETSTAFNAQSATVDNRPDHGDGQTVHQEATPEDAHQLSLSALNSLIADVGEMAHNGLSESGALPTTLADLGLSGGESAIAALLAQTAEAKESAAETKTLDASLEPISLALAASGDAWSLAARGVEEGQNYAPPVPPDLMEHLAHQLA</sequence>
<evidence type="ECO:0008006" key="4">
    <source>
        <dbReference type="Google" id="ProtNLM"/>
    </source>
</evidence>
<reference evidence="2 3" key="1">
    <citation type="submission" date="2018-01" db="EMBL/GenBank/DDBJ databases">
        <title>Complete and assembled Genome of Pantoea calida DSM22759T.</title>
        <authorList>
            <person name="Stevens M.J.A."/>
            <person name="Zurfluh K."/>
            <person name="Stephan R."/>
        </authorList>
    </citation>
    <scope>NUCLEOTIDE SEQUENCE [LARGE SCALE GENOMIC DNA]</scope>
    <source>
        <strain evidence="2 3">DSM 22759</strain>
    </source>
</reference>
<keyword evidence="3" id="KW-1185">Reference proteome</keyword>
<evidence type="ECO:0000256" key="1">
    <source>
        <dbReference type="SAM" id="MobiDB-lite"/>
    </source>
</evidence>
<dbReference type="EMBL" id="CP026378">
    <property type="protein sequence ID" value="AUY23609.1"/>
    <property type="molecule type" value="Genomic_DNA"/>
</dbReference>
<evidence type="ECO:0000313" key="2">
    <source>
        <dbReference type="EMBL" id="AUY23609.1"/>
    </source>
</evidence>
<feature type="region of interest" description="Disordered" evidence="1">
    <location>
        <begin position="902"/>
        <end position="921"/>
    </location>
</feature>
<organism evidence="2 3">
    <name type="scientific">Mixta calida</name>
    <dbReference type="NCBI Taxonomy" id="665913"/>
    <lineage>
        <taxon>Bacteria</taxon>
        <taxon>Pseudomonadati</taxon>
        <taxon>Pseudomonadota</taxon>
        <taxon>Gammaproteobacteria</taxon>
        <taxon>Enterobacterales</taxon>
        <taxon>Erwiniaceae</taxon>
        <taxon>Mixta</taxon>
    </lineage>
</organism>
<proteinExistence type="predicted"/>
<feature type="compositionally biased region" description="Polar residues" evidence="1">
    <location>
        <begin position="947"/>
        <end position="957"/>
    </location>
</feature>
<evidence type="ECO:0000313" key="3">
    <source>
        <dbReference type="Proteomes" id="UP000237673"/>
    </source>
</evidence>
<accession>A0ABN5H537</accession>
<protein>
    <recommendedName>
        <fullName evidence="4">Ig-like domain repeat protein</fullName>
    </recommendedName>
</protein>
<feature type="compositionally biased region" description="Polar residues" evidence="1">
    <location>
        <begin position="910"/>
        <end position="920"/>
    </location>
</feature>
<dbReference type="NCBIfam" id="NF033510">
    <property type="entry name" value="Ca_tandemer"/>
    <property type="match status" value="7"/>
</dbReference>
<feature type="region of interest" description="Disordered" evidence="1">
    <location>
        <begin position="941"/>
        <end position="973"/>
    </location>
</feature>
<name>A0ABN5H537_9GAMM</name>
<gene>
    <name evidence="2" type="ORF">C2E16_00930</name>
</gene>